<feature type="signal peptide" evidence="2">
    <location>
        <begin position="1"/>
        <end position="22"/>
    </location>
</feature>
<dbReference type="GO" id="GO:0015562">
    <property type="term" value="F:efflux transmembrane transporter activity"/>
    <property type="evidence" value="ECO:0007669"/>
    <property type="project" value="TreeGrafter"/>
</dbReference>
<keyword evidence="2" id="KW-0732">Signal</keyword>
<gene>
    <name evidence="5" type="ORF">FR932_19760</name>
</gene>
<accession>A0A5J6WNZ5</accession>
<dbReference type="OrthoDB" id="9806939at2"/>
<dbReference type="Gene3D" id="2.40.30.170">
    <property type="match status" value="1"/>
</dbReference>
<keyword evidence="6" id="KW-1185">Reference proteome</keyword>
<dbReference type="Gene3D" id="1.10.287.470">
    <property type="entry name" value="Helix hairpin bin"/>
    <property type="match status" value="1"/>
</dbReference>
<evidence type="ECO:0000259" key="3">
    <source>
        <dbReference type="Pfam" id="PF25954"/>
    </source>
</evidence>
<dbReference type="GO" id="GO:1990281">
    <property type="term" value="C:efflux pump complex"/>
    <property type="evidence" value="ECO:0007669"/>
    <property type="project" value="TreeGrafter"/>
</dbReference>
<evidence type="ECO:0000259" key="4">
    <source>
        <dbReference type="Pfam" id="PF25973"/>
    </source>
</evidence>
<evidence type="ECO:0000313" key="6">
    <source>
        <dbReference type="Proteomes" id="UP000327424"/>
    </source>
</evidence>
<dbReference type="InterPro" id="IPR006143">
    <property type="entry name" value="RND_pump_MFP"/>
</dbReference>
<evidence type="ECO:0000256" key="1">
    <source>
        <dbReference type="ARBA" id="ARBA00009477"/>
    </source>
</evidence>
<sequence length="276" mass="30389">MHKLSQYITLLLLSITAYNATADTAIQPSNHLPMNNVQLADNYVTGQLVAARSVIISSENSGIVDEFNKDIGDKVQAGETLAKLSIADNVLNVELAQAELAVSLNELKIQQKQLQRYQALYNKNGISASEFDEQRRKTNTNKAQVEVDKIKLAMAKREQDKSQISAPFSGVILTRDLELGQFIPAGLSLYTLVDMDKVKVRFYLLELDVVSVNVGDAVTVTIPALKNKQLTGHIQILAPAFQTNEPGFLVEVLLDNSKHDLKPGMQARVQFIELGA</sequence>
<feature type="domain" description="CzcB-like barrel-sandwich hybrid" evidence="4">
    <location>
        <begin position="54"/>
        <end position="194"/>
    </location>
</feature>
<dbReference type="Pfam" id="PF25954">
    <property type="entry name" value="Beta-barrel_RND_2"/>
    <property type="match status" value="1"/>
</dbReference>
<dbReference type="KEGG" id="mmaa:FR932_19760"/>
<dbReference type="EMBL" id="CP044399">
    <property type="protein sequence ID" value="QFI39889.1"/>
    <property type="molecule type" value="Genomic_DNA"/>
</dbReference>
<reference evidence="5 6" key="1">
    <citation type="submission" date="2019-09" db="EMBL/GenBank/DDBJ databases">
        <title>Hybrid Assembly of the complete Genome of the Deep-Sea Bacterium Moritella marina from long Nanopore and Illumina reads.</title>
        <authorList>
            <person name="Magin S."/>
            <person name="Georgoulis A."/>
            <person name="Papadimitriou K."/>
            <person name="Iliakis G."/>
            <person name="Vorgias C.E."/>
        </authorList>
    </citation>
    <scope>NUCLEOTIDE SEQUENCE [LARGE SCALE GENOMIC DNA]</scope>
    <source>
        <strain evidence="5 6">MP-1</strain>
    </source>
</reference>
<dbReference type="InterPro" id="IPR058647">
    <property type="entry name" value="BSH_CzcB-like"/>
</dbReference>
<dbReference type="AlphaFoldDB" id="A0A5J6WNZ5"/>
<name>A0A5J6WNZ5_MORMI</name>
<dbReference type="Proteomes" id="UP000327424">
    <property type="component" value="Chromosome"/>
</dbReference>
<dbReference type="PANTHER" id="PTHR30469">
    <property type="entry name" value="MULTIDRUG RESISTANCE PROTEIN MDTA"/>
    <property type="match status" value="1"/>
</dbReference>
<dbReference type="NCBIfam" id="TIGR01730">
    <property type="entry name" value="RND_mfp"/>
    <property type="match status" value="1"/>
</dbReference>
<protein>
    <submittedName>
        <fullName evidence="5">Efflux RND transporter periplasmic adaptor subunit</fullName>
    </submittedName>
</protein>
<feature type="chain" id="PRO_5023918023" evidence="2">
    <location>
        <begin position="23"/>
        <end position="276"/>
    </location>
</feature>
<feature type="domain" description="CusB-like beta-barrel" evidence="3">
    <location>
        <begin position="205"/>
        <end position="271"/>
    </location>
</feature>
<dbReference type="Gene3D" id="2.40.50.100">
    <property type="match status" value="1"/>
</dbReference>
<dbReference type="InterPro" id="IPR058792">
    <property type="entry name" value="Beta-barrel_RND_2"/>
</dbReference>
<evidence type="ECO:0000256" key="2">
    <source>
        <dbReference type="SAM" id="SignalP"/>
    </source>
</evidence>
<dbReference type="SUPFAM" id="SSF111369">
    <property type="entry name" value="HlyD-like secretion proteins"/>
    <property type="match status" value="1"/>
</dbReference>
<dbReference type="Pfam" id="PF25973">
    <property type="entry name" value="BSH_CzcB"/>
    <property type="match status" value="1"/>
</dbReference>
<evidence type="ECO:0000313" key="5">
    <source>
        <dbReference type="EMBL" id="QFI39889.1"/>
    </source>
</evidence>
<proteinExistence type="inferred from homology"/>
<dbReference type="RefSeq" id="WP_019442147.1">
    <property type="nucleotide sequence ID" value="NZ_ALOE01000026.1"/>
</dbReference>
<organism evidence="5 6">
    <name type="scientific">Moritella marina ATCC 15381</name>
    <dbReference type="NCBI Taxonomy" id="1202962"/>
    <lineage>
        <taxon>Bacteria</taxon>
        <taxon>Pseudomonadati</taxon>
        <taxon>Pseudomonadota</taxon>
        <taxon>Gammaproteobacteria</taxon>
        <taxon>Alteromonadales</taxon>
        <taxon>Moritellaceae</taxon>
        <taxon>Moritella</taxon>
    </lineage>
</organism>
<comment type="similarity">
    <text evidence="1">Belongs to the membrane fusion protein (MFP) (TC 8.A.1) family.</text>
</comment>